<dbReference type="EMBL" id="CP040812">
    <property type="protein sequence ID" value="QCY68513.1"/>
    <property type="molecule type" value="Genomic_DNA"/>
</dbReference>
<keyword evidence="4" id="KW-1185">Reference proteome</keyword>
<organism evidence="3 4">
    <name type="scientific">Antarcticibacterium flavum</name>
    <dbReference type="NCBI Taxonomy" id="2058175"/>
    <lineage>
        <taxon>Bacteria</taxon>
        <taxon>Pseudomonadati</taxon>
        <taxon>Bacteroidota</taxon>
        <taxon>Flavobacteriia</taxon>
        <taxon>Flavobacteriales</taxon>
        <taxon>Flavobacteriaceae</taxon>
        <taxon>Antarcticibacterium</taxon>
    </lineage>
</organism>
<keyword evidence="1" id="KW-0812">Transmembrane</keyword>
<protein>
    <submittedName>
        <fullName evidence="3">DUF2892 domain-containing protein</fullName>
    </submittedName>
</protein>
<evidence type="ECO:0000313" key="4">
    <source>
        <dbReference type="Proteomes" id="UP000309016"/>
    </source>
</evidence>
<gene>
    <name evidence="3" type="ORF">FHG64_03415</name>
</gene>
<dbReference type="Gene3D" id="6.10.140.1340">
    <property type="match status" value="1"/>
</dbReference>
<sequence length="78" mass="8675">MEAYRSKTKVRMHDGIVGAIYLLSIILAFTVNIQWLYLAGAVAVLQILSTFTGFCPVYFMLDKMMGEKKTKTAGAKPL</sequence>
<dbReference type="InterPro" id="IPR021309">
    <property type="entry name" value="YgaP-like_TM"/>
</dbReference>
<name>A0A5B7X1L0_9FLAO</name>
<keyword evidence="1" id="KW-0472">Membrane</keyword>
<evidence type="ECO:0000313" key="3">
    <source>
        <dbReference type="EMBL" id="QCY68513.1"/>
    </source>
</evidence>
<reference evidence="3 4" key="1">
    <citation type="submission" date="2019-06" db="EMBL/GenBank/DDBJ databases">
        <title>Complete genome sequence of Antarcticibacterium flavum KCTC 52984T from an Antarctic marine sediment.</title>
        <authorList>
            <person name="Lee Y.M."/>
            <person name="Shin S.C."/>
        </authorList>
    </citation>
    <scope>NUCLEOTIDE SEQUENCE [LARGE SCALE GENOMIC DNA]</scope>
    <source>
        <strain evidence="3 4">KCTC 52984</strain>
    </source>
</reference>
<feature type="domain" description="Inner membrane protein YgaP-like transmembrane" evidence="2">
    <location>
        <begin position="18"/>
        <end position="63"/>
    </location>
</feature>
<dbReference type="Pfam" id="PF11127">
    <property type="entry name" value="YgaP-like_TM"/>
    <property type="match status" value="1"/>
</dbReference>
<dbReference type="KEGG" id="afla:FHG64_03415"/>
<dbReference type="RefSeq" id="WP_139065090.1">
    <property type="nucleotide sequence ID" value="NZ_CP040812.1"/>
</dbReference>
<dbReference type="OrthoDB" id="5192149at2"/>
<evidence type="ECO:0000259" key="2">
    <source>
        <dbReference type="Pfam" id="PF11127"/>
    </source>
</evidence>
<proteinExistence type="predicted"/>
<accession>A0A5B7X1L0</accession>
<feature type="transmembrane region" description="Helical" evidence="1">
    <location>
        <begin position="37"/>
        <end position="61"/>
    </location>
</feature>
<dbReference type="Proteomes" id="UP000309016">
    <property type="component" value="Chromosome"/>
</dbReference>
<keyword evidence="1" id="KW-1133">Transmembrane helix</keyword>
<evidence type="ECO:0000256" key="1">
    <source>
        <dbReference type="SAM" id="Phobius"/>
    </source>
</evidence>
<dbReference type="AlphaFoldDB" id="A0A5B7X1L0"/>
<feature type="transmembrane region" description="Helical" evidence="1">
    <location>
        <begin position="12"/>
        <end position="31"/>
    </location>
</feature>